<dbReference type="AlphaFoldDB" id="A0A3S4T7D8"/>
<name>A0A3S4T7D8_9BACT</name>
<dbReference type="EMBL" id="MTKO01000092">
    <property type="protein sequence ID" value="RWX44586.1"/>
    <property type="molecule type" value="Genomic_DNA"/>
</dbReference>
<keyword evidence="2" id="KW-1185">Reference proteome</keyword>
<sequence length="186" mass="19822">MKKQILSLAIILILSTNIGLAGTLSTFYGTATITAPADLPPVDLALQLDLNGTAVLHDTSYIILEKTMLFPVIPPLVDAQEVGPRLEGTVGPDTFQLRTTPFSDQAGGKTVNRQIFFNNAVVGNQGNSITGEYNETVTGLLPAPFSITGEFILMRPVSSLSDSVTDNDNSGCLDLDESGPEAWIRI</sequence>
<comment type="caution">
    <text evidence="1">The sequence shown here is derived from an EMBL/GenBank/DDBJ whole genome shotgun (WGS) entry which is preliminary data.</text>
</comment>
<organism evidence="1 2">
    <name type="scientific">Candidatus Electrothrix aarhusensis</name>
    <dbReference type="NCBI Taxonomy" id="1859131"/>
    <lineage>
        <taxon>Bacteria</taxon>
        <taxon>Pseudomonadati</taxon>
        <taxon>Thermodesulfobacteriota</taxon>
        <taxon>Desulfobulbia</taxon>
        <taxon>Desulfobulbales</taxon>
        <taxon>Desulfobulbaceae</taxon>
        <taxon>Candidatus Electrothrix</taxon>
    </lineage>
</organism>
<gene>
    <name evidence="1" type="ORF">H206_01501</name>
</gene>
<reference evidence="1 2" key="1">
    <citation type="submission" date="2017-01" db="EMBL/GenBank/DDBJ databases">
        <title>The cable genome- insights into the physiology and evolution of filamentous bacteria capable of sulfide oxidation via long distance electron transfer.</title>
        <authorList>
            <person name="Schreiber L."/>
            <person name="Bjerg J.T."/>
            <person name="Boggild A."/>
            <person name="Van De Vossenberg J."/>
            <person name="Meysman F."/>
            <person name="Nielsen L.P."/>
            <person name="Schramm A."/>
            <person name="Kjeldsen K.U."/>
        </authorList>
    </citation>
    <scope>NUCLEOTIDE SEQUENCE [LARGE SCALE GENOMIC DNA]</scope>
    <source>
        <strain evidence="1">MCF</strain>
    </source>
</reference>
<proteinExistence type="predicted"/>
<dbReference type="Proteomes" id="UP000287853">
    <property type="component" value="Unassembled WGS sequence"/>
</dbReference>
<evidence type="ECO:0000313" key="1">
    <source>
        <dbReference type="EMBL" id="RWX44586.1"/>
    </source>
</evidence>
<accession>A0A3S4T7D8</accession>
<protein>
    <submittedName>
        <fullName evidence="1">Uncharacterized protein</fullName>
    </submittedName>
</protein>
<evidence type="ECO:0000313" key="2">
    <source>
        <dbReference type="Proteomes" id="UP000287853"/>
    </source>
</evidence>